<dbReference type="InterPro" id="IPR020846">
    <property type="entry name" value="MFS_dom"/>
</dbReference>
<feature type="transmembrane region" description="Helical" evidence="5">
    <location>
        <begin position="370"/>
        <end position="391"/>
    </location>
</feature>
<reference evidence="7 8" key="1">
    <citation type="submission" date="2018-07" db="EMBL/GenBank/DDBJ databases">
        <title>Complete genome sequencing of Ornithinimicrobium sp. AMA3305.</title>
        <authorList>
            <person name="Bae J.-W."/>
        </authorList>
    </citation>
    <scope>NUCLEOTIDE SEQUENCE [LARGE SCALE GENOMIC DNA]</scope>
    <source>
        <strain evidence="7 8">AMA3305</strain>
    </source>
</reference>
<dbReference type="InterPro" id="IPR011701">
    <property type="entry name" value="MFS"/>
</dbReference>
<feature type="transmembrane region" description="Helical" evidence="5">
    <location>
        <begin position="91"/>
        <end position="114"/>
    </location>
</feature>
<feature type="transmembrane region" description="Helical" evidence="5">
    <location>
        <begin position="316"/>
        <end position="349"/>
    </location>
</feature>
<feature type="transmembrane region" description="Helical" evidence="5">
    <location>
        <begin position="177"/>
        <end position="202"/>
    </location>
</feature>
<keyword evidence="8" id="KW-1185">Reference proteome</keyword>
<dbReference type="GO" id="GO:0005886">
    <property type="term" value="C:plasma membrane"/>
    <property type="evidence" value="ECO:0007669"/>
    <property type="project" value="UniProtKB-SubCell"/>
</dbReference>
<keyword evidence="4 5" id="KW-0472">Membrane</keyword>
<dbReference type="KEGG" id="orn:DV701_15045"/>
<dbReference type="AlphaFoldDB" id="A0A345NQE6"/>
<evidence type="ECO:0000256" key="4">
    <source>
        <dbReference type="ARBA" id="ARBA00023136"/>
    </source>
</evidence>
<dbReference type="InterPro" id="IPR036259">
    <property type="entry name" value="MFS_trans_sf"/>
</dbReference>
<comment type="subcellular location">
    <subcellularLocation>
        <location evidence="1">Cell membrane</location>
        <topology evidence="1">Multi-pass membrane protein</topology>
    </subcellularLocation>
</comment>
<name>A0A345NQE6_9MICO</name>
<dbReference type="PANTHER" id="PTHR23534">
    <property type="entry name" value="MFS PERMEASE"/>
    <property type="match status" value="1"/>
</dbReference>
<sequence>MTTAPTPAPDLDVATTQGRTVLTLMGSQTLGGVGVASGIAVAAIVAAEVSGSDALSGLANTTQILGGALFTVPVAALMATRGRRPGLVAAYLVGAVGAVLAVTAATVGSFWLLLLGTTLFGASTTANSQARYAATDLSPPERRGRQLSWVVWATTVGSVLGPNLIGPGKWIALQLGLAPLAGAWVLSLVGFLLAAVLLQALLRPDPLLLSRELEHRARPVLEATAPAAARRGNVAEGLRLIRSTPAALWGTAAVTTGHVVMVAVMVMTPLHMRHGGAVVELIGLVISLHILGMYGLSPVAGYLTDRVGAPAVVLTGVGLLLLACLFAGLSVAGFSAGLTAGLVLLGLGWSCTMVAGSGTIAGSVPVSERAAVQGAADLVMGLSAAAGGALAGVVMDLWGYAVLCALAAAAALALGAFTVARRGVVSLGR</sequence>
<evidence type="ECO:0000256" key="3">
    <source>
        <dbReference type="ARBA" id="ARBA00022989"/>
    </source>
</evidence>
<protein>
    <submittedName>
        <fullName evidence="7">MFS transporter</fullName>
    </submittedName>
</protein>
<dbReference type="Proteomes" id="UP000253790">
    <property type="component" value="Chromosome"/>
</dbReference>
<evidence type="ECO:0000256" key="1">
    <source>
        <dbReference type="ARBA" id="ARBA00004651"/>
    </source>
</evidence>
<feature type="transmembrane region" description="Helical" evidence="5">
    <location>
        <begin position="29"/>
        <end position="49"/>
    </location>
</feature>
<gene>
    <name evidence="7" type="ORF">DV701_15045</name>
</gene>
<dbReference type="SUPFAM" id="SSF103473">
    <property type="entry name" value="MFS general substrate transporter"/>
    <property type="match status" value="1"/>
</dbReference>
<feature type="transmembrane region" description="Helical" evidence="5">
    <location>
        <begin position="61"/>
        <end position="79"/>
    </location>
</feature>
<dbReference type="EMBL" id="CP031229">
    <property type="protein sequence ID" value="AXH97254.1"/>
    <property type="molecule type" value="Genomic_DNA"/>
</dbReference>
<feature type="transmembrane region" description="Helical" evidence="5">
    <location>
        <begin position="246"/>
        <end position="266"/>
    </location>
</feature>
<accession>A0A345NQE6</accession>
<feature type="transmembrane region" description="Helical" evidence="5">
    <location>
        <begin position="278"/>
        <end position="296"/>
    </location>
</feature>
<proteinExistence type="predicted"/>
<keyword evidence="3 5" id="KW-1133">Transmembrane helix</keyword>
<dbReference type="RefSeq" id="WP_114929425.1">
    <property type="nucleotide sequence ID" value="NZ_CP031229.1"/>
</dbReference>
<evidence type="ECO:0000313" key="8">
    <source>
        <dbReference type="Proteomes" id="UP000253790"/>
    </source>
</evidence>
<evidence type="ECO:0000313" key="7">
    <source>
        <dbReference type="EMBL" id="AXH97254.1"/>
    </source>
</evidence>
<feature type="transmembrane region" description="Helical" evidence="5">
    <location>
        <begin position="397"/>
        <end position="420"/>
    </location>
</feature>
<dbReference type="OrthoDB" id="9776171at2"/>
<dbReference type="GO" id="GO:0022857">
    <property type="term" value="F:transmembrane transporter activity"/>
    <property type="evidence" value="ECO:0007669"/>
    <property type="project" value="InterPro"/>
</dbReference>
<organism evidence="7 8">
    <name type="scientific">Ornithinimicrobium avium</name>
    <dbReference type="NCBI Taxonomy" id="2283195"/>
    <lineage>
        <taxon>Bacteria</taxon>
        <taxon>Bacillati</taxon>
        <taxon>Actinomycetota</taxon>
        <taxon>Actinomycetes</taxon>
        <taxon>Micrococcales</taxon>
        <taxon>Ornithinimicrobiaceae</taxon>
        <taxon>Ornithinimicrobium</taxon>
    </lineage>
</organism>
<feature type="domain" description="Major facilitator superfamily (MFS) profile" evidence="6">
    <location>
        <begin position="20"/>
        <end position="423"/>
    </location>
</feature>
<feature type="transmembrane region" description="Helical" evidence="5">
    <location>
        <begin position="147"/>
        <end position="165"/>
    </location>
</feature>
<dbReference type="PANTHER" id="PTHR23534:SF1">
    <property type="entry name" value="MAJOR FACILITATOR SUPERFAMILY PROTEIN"/>
    <property type="match status" value="1"/>
</dbReference>
<dbReference type="Pfam" id="PF07690">
    <property type="entry name" value="MFS_1"/>
    <property type="match status" value="2"/>
</dbReference>
<evidence type="ECO:0000259" key="6">
    <source>
        <dbReference type="PROSITE" id="PS50850"/>
    </source>
</evidence>
<dbReference type="PROSITE" id="PS50850">
    <property type="entry name" value="MFS"/>
    <property type="match status" value="1"/>
</dbReference>
<evidence type="ECO:0000256" key="5">
    <source>
        <dbReference type="SAM" id="Phobius"/>
    </source>
</evidence>
<evidence type="ECO:0000256" key="2">
    <source>
        <dbReference type="ARBA" id="ARBA00022692"/>
    </source>
</evidence>
<keyword evidence="2 5" id="KW-0812">Transmembrane</keyword>
<dbReference type="Gene3D" id="1.20.1250.20">
    <property type="entry name" value="MFS general substrate transporter like domains"/>
    <property type="match status" value="1"/>
</dbReference>